<gene>
    <name evidence="8" type="ORF">AYL99_06645</name>
</gene>
<feature type="compositionally biased region" description="Polar residues" evidence="6">
    <location>
        <begin position="135"/>
        <end position="146"/>
    </location>
</feature>
<dbReference type="STRING" id="1367422.A0A178ZHR4"/>
<keyword evidence="1" id="KW-0479">Metal-binding</keyword>
<evidence type="ECO:0000256" key="5">
    <source>
        <dbReference type="ARBA" id="ARBA00023242"/>
    </source>
</evidence>
<dbReference type="AlphaFoldDB" id="A0A178ZHR4"/>
<dbReference type="CDD" id="cd00067">
    <property type="entry name" value="GAL4"/>
    <property type="match status" value="1"/>
</dbReference>
<evidence type="ECO:0000256" key="6">
    <source>
        <dbReference type="SAM" id="MobiDB-lite"/>
    </source>
</evidence>
<protein>
    <recommendedName>
        <fullName evidence="7">Zn(2)-C6 fungal-type domain-containing protein</fullName>
    </recommendedName>
</protein>
<evidence type="ECO:0000256" key="1">
    <source>
        <dbReference type="ARBA" id="ARBA00022723"/>
    </source>
</evidence>
<reference evidence="8 9" key="1">
    <citation type="submission" date="2016-04" db="EMBL/GenBank/DDBJ databases">
        <title>Draft genome of Fonsecaea erecta CBS 125763.</title>
        <authorList>
            <person name="Weiss V.A."/>
            <person name="Vicente V.A."/>
            <person name="Raittz R.T."/>
            <person name="Moreno L.F."/>
            <person name="De Souza E.M."/>
            <person name="Pedrosa F.O."/>
            <person name="Steffens M.B."/>
            <person name="Faoro H."/>
            <person name="Tadra-Sfeir M.Z."/>
            <person name="Najafzadeh M.J."/>
            <person name="Felipe M.S."/>
            <person name="Teixeira M."/>
            <person name="Sun J."/>
            <person name="Xi L."/>
            <person name="Gomes R."/>
            <person name="De Azevedo C.M."/>
            <person name="Salgado C.G."/>
            <person name="Da Silva M.B."/>
            <person name="Nascimento M.F."/>
            <person name="Queiroz-Telles F."/>
            <person name="Attili D.S."/>
            <person name="Gorbushina A."/>
        </authorList>
    </citation>
    <scope>NUCLEOTIDE SEQUENCE [LARGE SCALE GENOMIC DNA]</scope>
    <source>
        <strain evidence="8 9">CBS 125763</strain>
    </source>
</reference>
<dbReference type="PROSITE" id="PS00463">
    <property type="entry name" value="ZN2_CY6_FUNGAL_1"/>
    <property type="match status" value="1"/>
</dbReference>
<keyword evidence="9" id="KW-1185">Reference proteome</keyword>
<evidence type="ECO:0000313" key="8">
    <source>
        <dbReference type="EMBL" id="OAP59347.1"/>
    </source>
</evidence>
<dbReference type="OrthoDB" id="6509908at2759"/>
<name>A0A178ZHR4_9EURO</name>
<evidence type="ECO:0000256" key="2">
    <source>
        <dbReference type="ARBA" id="ARBA00023015"/>
    </source>
</evidence>
<dbReference type="EMBL" id="LVYI01000005">
    <property type="protein sequence ID" value="OAP59347.1"/>
    <property type="molecule type" value="Genomic_DNA"/>
</dbReference>
<dbReference type="SUPFAM" id="SSF57701">
    <property type="entry name" value="Zn2/Cys6 DNA-binding domain"/>
    <property type="match status" value="1"/>
</dbReference>
<evidence type="ECO:0000256" key="4">
    <source>
        <dbReference type="ARBA" id="ARBA00023163"/>
    </source>
</evidence>
<dbReference type="InterPro" id="IPR036864">
    <property type="entry name" value="Zn2-C6_fun-type_DNA-bd_sf"/>
</dbReference>
<feature type="region of interest" description="Disordered" evidence="6">
    <location>
        <begin position="107"/>
        <end position="146"/>
    </location>
</feature>
<comment type="caution">
    <text evidence="8">The sequence shown here is derived from an EMBL/GenBank/DDBJ whole genome shotgun (WGS) entry which is preliminary data.</text>
</comment>
<dbReference type="Proteomes" id="UP000078343">
    <property type="component" value="Unassembled WGS sequence"/>
</dbReference>
<dbReference type="RefSeq" id="XP_018692714.1">
    <property type="nucleotide sequence ID" value="XM_018838154.1"/>
</dbReference>
<keyword evidence="4" id="KW-0804">Transcription</keyword>
<dbReference type="GO" id="GO:0003677">
    <property type="term" value="F:DNA binding"/>
    <property type="evidence" value="ECO:0007669"/>
    <property type="project" value="UniProtKB-KW"/>
</dbReference>
<dbReference type="GO" id="GO:0006351">
    <property type="term" value="P:DNA-templated transcription"/>
    <property type="evidence" value="ECO:0007669"/>
    <property type="project" value="InterPro"/>
</dbReference>
<dbReference type="PANTHER" id="PTHR47840:SF1">
    <property type="entry name" value="ZN(II)2CYS6 TRANSCRIPTION FACTOR (EUROFUNG)"/>
    <property type="match status" value="1"/>
</dbReference>
<dbReference type="Gene3D" id="4.10.240.10">
    <property type="entry name" value="Zn(2)-C6 fungal-type DNA-binding domain"/>
    <property type="match status" value="1"/>
</dbReference>
<dbReference type="PROSITE" id="PS50048">
    <property type="entry name" value="ZN2_CY6_FUNGAL_2"/>
    <property type="match status" value="1"/>
</dbReference>
<feature type="domain" description="Zn(2)-C6 fungal-type" evidence="7">
    <location>
        <begin position="25"/>
        <end position="56"/>
    </location>
</feature>
<dbReference type="SMART" id="SM00906">
    <property type="entry name" value="Fungal_trans"/>
    <property type="match status" value="1"/>
</dbReference>
<dbReference type="PANTHER" id="PTHR47840">
    <property type="entry name" value="ZN(II)2CYS6 TRANSCRIPTION FACTOR (EUROFUNG)-RELATED"/>
    <property type="match status" value="1"/>
</dbReference>
<dbReference type="GeneID" id="30010813"/>
<dbReference type="GO" id="GO:0008270">
    <property type="term" value="F:zinc ion binding"/>
    <property type="evidence" value="ECO:0007669"/>
    <property type="project" value="InterPro"/>
</dbReference>
<keyword evidence="3" id="KW-0238">DNA-binding</keyword>
<organism evidence="8 9">
    <name type="scientific">Fonsecaea erecta</name>
    <dbReference type="NCBI Taxonomy" id="1367422"/>
    <lineage>
        <taxon>Eukaryota</taxon>
        <taxon>Fungi</taxon>
        <taxon>Dikarya</taxon>
        <taxon>Ascomycota</taxon>
        <taxon>Pezizomycotina</taxon>
        <taxon>Eurotiomycetes</taxon>
        <taxon>Chaetothyriomycetidae</taxon>
        <taxon>Chaetothyriales</taxon>
        <taxon>Herpotrichiellaceae</taxon>
        <taxon>Fonsecaea</taxon>
    </lineage>
</organism>
<sequence>MNANNNSSGFRQAQARLNMRKGTKSCSECRRRKTKCTYRGGRLSRCDECYARGTPCLSQDKGPKTTPAISVTSTNADGKADEAKYSLRERVARLEDFVEAYLRNESTTKSSISERNRNLHGGRTADTDPTPDEQAPTSTNGRFRSNPILSLLNNGVITRTSHAANPSPVESAASTEPSGFHPARFELLTLLPREPDLNTLIELSKDWWSSSPHRFPELFDREATTAGEWRSVLNHELSLANPAATAKVFLWTVISAERLNDEIFHDGTFRDPTAVATLESRVLPAIDRAVVFQEDVATTLPGIECLVLLSRYYCNQGGLRKAWHLCRRAIEYAISIGLDRLPSVYQNPIPSDHPHHRQIALWEAICFLDRYLSLLLGFPYGVRHSPLVSLKEGIESPQPNPQQATFFYAAMSSIIGRIIDRNQEQLDDHHSLLRTLKIDQELKQVMDNVDTLRWDADSSPSNPQIPEALERVEAYFLMHFIRALLHLPLMLKCIGKRDKGIFQFSYGVSTSASRQALIAYKYLRVGLRIDSYLCAMLDFQAFTMSVLLVLHLVGQKTESNEEPSREYAVEGQDERDWKSVVEVTDILRRASTDHRKSTVAQQAVAVLDLIVGAKDDMDGRLTPFPQPEADLQGEECQVKITVPCFGEITVVKGAKGTDCCLYPRASANTVDSPRRATTSLPPLTGQADTIFNPSDLGPITVSTSPDAAALFDGNWSVLATNVASTMAAHPPRAVYNHCG</sequence>
<dbReference type="CDD" id="cd12148">
    <property type="entry name" value="fungal_TF_MHR"/>
    <property type="match status" value="1"/>
</dbReference>
<dbReference type="InterPro" id="IPR007219">
    <property type="entry name" value="XnlR_reg_dom"/>
</dbReference>
<evidence type="ECO:0000259" key="7">
    <source>
        <dbReference type="PROSITE" id="PS50048"/>
    </source>
</evidence>
<keyword evidence="2" id="KW-0805">Transcription regulation</keyword>
<dbReference type="InterPro" id="IPR001138">
    <property type="entry name" value="Zn2Cys6_DnaBD"/>
</dbReference>
<accession>A0A178ZHR4</accession>
<dbReference type="GO" id="GO:0000981">
    <property type="term" value="F:DNA-binding transcription factor activity, RNA polymerase II-specific"/>
    <property type="evidence" value="ECO:0007669"/>
    <property type="project" value="InterPro"/>
</dbReference>
<evidence type="ECO:0000256" key="3">
    <source>
        <dbReference type="ARBA" id="ARBA00023125"/>
    </source>
</evidence>
<proteinExistence type="predicted"/>
<keyword evidence="5" id="KW-0539">Nucleus</keyword>
<evidence type="ECO:0000313" key="9">
    <source>
        <dbReference type="Proteomes" id="UP000078343"/>
    </source>
</evidence>